<comment type="similarity">
    <text evidence="2">Belongs to the glycosyl hydrolase 76 family.</text>
</comment>
<name>A0A6A6TCF0_9PLEO</name>
<dbReference type="InterPro" id="IPR005198">
    <property type="entry name" value="Glyco_hydro_76"/>
</dbReference>
<dbReference type="InterPro" id="IPR008928">
    <property type="entry name" value="6-hairpin_glycosidase_sf"/>
</dbReference>
<dbReference type="GO" id="GO:0009272">
    <property type="term" value="P:fungal-type cell wall biogenesis"/>
    <property type="evidence" value="ECO:0007669"/>
    <property type="project" value="TreeGrafter"/>
</dbReference>
<dbReference type="EMBL" id="MU004330">
    <property type="protein sequence ID" value="KAF2656997.1"/>
    <property type="molecule type" value="Genomic_DNA"/>
</dbReference>
<evidence type="ECO:0000256" key="5">
    <source>
        <dbReference type="ARBA" id="ARBA00022801"/>
    </source>
</evidence>
<dbReference type="Pfam" id="PF03663">
    <property type="entry name" value="Glyco_hydro_76"/>
    <property type="match status" value="1"/>
</dbReference>
<accession>A0A6A6TCF0</accession>
<keyword evidence="7" id="KW-0326">Glycosidase</keyword>
<keyword evidence="9" id="KW-1185">Reference proteome</keyword>
<evidence type="ECO:0000256" key="2">
    <source>
        <dbReference type="ARBA" id="ARBA00009699"/>
    </source>
</evidence>
<keyword evidence="5 8" id="KW-0378">Hydrolase</keyword>
<feature type="non-terminal residue" evidence="8">
    <location>
        <position position="292"/>
    </location>
</feature>
<evidence type="ECO:0000313" key="9">
    <source>
        <dbReference type="Proteomes" id="UP000799324"/>
    </source>
</evidence>
<evidence type="ECO:0000256" key="1">
    <source>
        <dbReference type="ARBA" id="ARBA00001452"/>
    </source>
</evidence>
<dbReference type="PANTHER" id="PTHR12145">
    <property type="entry name" value="MANNAN ENDO-1,6-ALPHA-MANNOSIDASE DCW1"/>
    <property type="match status" value="1"/>
</dbReference>
<keyword evidence="4" id="KW-0732">Signal</keyword>
<evidence type="ECO:0000256" key="4">
    <source>
        <dbReference type="ARBA" id="ARBA00022729"/>
    </source>
</evidence>
<evidence type="ECO:0000256" key="6">
    <source>
        <dbReference type="ARBA" id="ARBA00023180"/>
    </source>
</evidence>
<evidence type="ECO:0000313" key="8">
    <source>
        <dbReference type="EMBL" id="KAF2656997.1"/>
    </source>
</evidence>
<dbReference type="PANTHER" id="PTHR12145:SF36">
    <property type="entry name" value="MANNAN ENDO-1,6-ALPHA-MANNOSIDASE DCW1"/>
    <property type="match status" value="1"/>
</dbReference>
<dbReference type="Gene3D" id="1.50.10.20">
    <property type="match status" value="1"/>
</dbReference>
<keyword evidence="6" id="KW-0325">Glycoprotein</keyword>
<gene>
    <name evidence="8" type="ORF">K491DRAFT_567188</name>
</gene>
<proteinExistence type="inferred from homology"/>
<dbReference type="EC" id="3.2.1.101" evidence="3"/>
<dbReference type="InterPro" id="IPR014480">
    <property type="entry name" value="Mannan-1_6-alpha_mannosidase"/>
</dbReference>
<feature type="non-terminal residue" evidence="8">
    <location>
        <position position="1"/>
    </location>
</feature>
<protein>
    <recommendedName>
        <fullName evidence="3">mannan endo-1,6-alpha-mannosidase</fullName>
        <ecNumber evidence="3">3.2.1.101</ecNumber>
    </recommendedName>
</protein>
<dbReference type="AlphaFoldDB" id="A0A6A6TCF0"/>
<dbReference type="SUPFAM" id="SSF48208">
    <property type="entry name" value="Six-hairpin glycosidases"/>
    <property type="match status" value="1"/>
</dbReference>
<sequence>LASSLRASFPNPSVALLNGNFYWWESGTTLDALLTYWHVNADTSYNDLVSNTLLSQTTGTNDFMVGGQATGNDDQSWWALAAMTATEYSLPAPATPWQTLAANVFNDQKGRWQTDTCSGGLKWKINAGDTGYTYRSTISNALFFQLAARLARFNDDADALAWAEKAYSWMSTTGGGGGVVTSSFDVFDGTSDSNGCSDVNHDLWSYNTGAMLYGSAIMASHTNDQVWKDRAQGFLDAVKRNFMQDGRLFETKCEGAGSCNADQVSFKGILARWLGASAVVLPDLAAQVGEIL</sequence>
<evidence type="ECO:0000256" key="3">
    <source>
        <dbReference type="ARBA" id="ARBA00012350"/>
    </source>
</evidence>
<dbReference type="Proteomes" id="UP000799324">
    <property type="component" value="Unassembled WGS sequence"/>
</dbReference>
<dbReference type="OrthoDB" id="4187847at2759"/>
<dbReference type="GO" id="GO:0008496">
    <property type="term" value="F:mannan endo-1,6-alpha-mannosidase activity"/>
    <property type="evidence" value="ECO:0007669"/>
    <property type="project" value="UniProtKB-EC"/>
</dbReference>
<evidence type="ECO:0000256" key="7">
    <source>
        <dbReference type="ARBA" id="ARBA00023295"/>
    </source>
</evidence>
<dbReference type="GO" id="GO:0016052">
    <property type="term" value="P:carbohydrate catabolic process"/>
    <property type="evidence" value="ECO:0007669"/>
    <property type="project" value="InterPro"/>
</dbReference>
<organism evidence="8 9">
    <name type="scientific">Lophiostoma macrostomum CBS 122681</name>
    <dbReference type="NCBI Taxonomy" id="1314788"/>
    <lineage>
        <taxon>Eukaryota</taxon>
        <taxon>Fungi</taxon>
        <taxon>Dikarya</taxon>
        <taxon>Ascomycota</taxon>
        <taxon>Pezizomycotina</taxon>
        <taxon>Dothideomycetes</taxon>
        <taxon>Pleosporomycetidae</taxon>
        <taxon>Pleosporales</taxon>
        <taxon>Lophiostomataceae</taxon>
        <taxon>Lophiostoma</taxon>
    </lineage>
</organism>
<reference evidence="8" key="1">
    <citation type="journal article" date="2020" name="Stud. Mycol.">
        <title>101 Dothideomycetes genomes: a test case for predicting lifestyles and emergence of pathogens.</title>
        <authorList>
            <person name="Haridas S."/>
            <person name="Albert R."/>
            <person name="Binder M."/>
            <person name="Bloem J."/>
            <person name="Labutti K."/>
            <person name="Salamov A."/>
            <person name="Andreopoulos B."/>
            <person name="Baker S."/>
            <person name="Barry K."/>
            <person name="Bills G."/>
            <person name="Bluhm B."/>
            <person name="Cannon C."/>
            <person name="Castanera R."/>
            <person name="Culley D."/>
            <person name="Daum C."/>
            <person name="Ezra D."/>
            <person name="Gonzalez J."/>
            <person name="Henrissat B."/>
            <person name="Kuo A."/>
            <person name="Liang C."/>
            <person name="Lipzen A."/>
            <person name="Lutzoni F."/>
            <person name="Magnuson J."/>
            <person name="Mondo S."/>
            <person name="Nolan M."/>
            <person name="Ohm R."/>
            <person name="Pangilinan J."/>
            <person name="Park H.-J."/>
            <person name="Ramirez L."/>
            <person name="Alfaro M."/>
            <person name="Sun H."/>
            <person name="Tritt A."/>
            <person name="Yoshinaga Y."/>
            <person name="Zwiers L.-H."/>
            <person name="Turgeon B."/>
            <person name="Goodwin S."/>
            <person name="Spatafora J."/>
            <person name="Crous P."/>
            <person name="Grigoriev I."/>
        </authorList>
    </citation>
    <scope>NUCLEOTIDE SEQUENCE</scope>
    <source>
        <strain evidence="8">CBS 122681</strain>
    </source>
</reference>
<comment type="catalytic activity">
    <reaction evidence="1">
        <text>Random hydrolysis of (1-&gt;6)-alpha-D-mannosidic linkages in unbranched (1-&gt;6)-mannans.</text>
        <dbReference type="EC" id="3.2.1.101"/>
    </reaction>
</comment>